<evidence type="ECO:0008006" key="3">
    <source>
        <dbReference type="Google" id="ProtNLM"/>
    </source>
</evidence>
<dbReference type="Gene3D" id="3.30.1330.30">
    <property type="match status" value="1"/>
</dbReference>
<accession>E1NTS5</accession>
<comment type="caution">
    <text evidence="1">The sequence shown here is derived from an EMBL/GenBank/DDBJ whole genome shotgun (WGS) entry which is preliminary data.</text>
</comment>
<proteinExistence type="predicted"/>
<dbReference type="Proteomes" id="UP000003648">
    <property type="component" value="Unassembled WGS sequence"/>
</dbReference>
<dbReference type="InterPro" id="IPR029064">
    <property type="entry name" value="Ribosomal_eL30-like_sf"/>
</dbReference>
<protein>
    <recommendedName>
        <fullName evidence="3">Ribosomal protein L7Ae/L30e/S12e/Gadd45 domain-containing protein</fullName>
    </recommendedName>
</protein>
<dbReference type="SUPFAM" id="SSF55315">
    <property type="entry name" value="L30e-like"/>
    <property type="match status" value="1"/>
</dbReference>
<organism evidence="1 2">
    <name type="scientific">Lactobacillus iners LactinV 01V1-a</name>
    <dbReference type="NCBI Taxonomy" id="879297"/>
    <lineage>
        <taxon>Bacteria</taxon>
        <taxon>Bacillati</taxon>
        <taxon>Bacillota</taxon>
        <taxon>Bacilli</taxon>
        <taxon>Lactobacillales</taxon>
        <taxon>Lactobacillaceae</taxon>
        <taxon>Lactobacillus</taxon>
    </lineage>
</organism>
<reference evidence="1 2" key="1">
    <citation type="submission" date="2010-09" db="EMBL/GenBank/DDBJ databases">
        <authorList>
            <person name="Durkin A.S."/>
            <person name="Madupu R."/>
            <person name="Torralba M."/>
            <person name="Gillis M."/>
            <person name="Methe B."/>
            <person name="Sutton G."/>
            <person name="Nelson K.E."/>
        </authorList>
    </citation>
    <scope>NUCLEOTIDE SEQUENCE [LARGE SCALE GENOMIC DNA]</scope>
    <source>
        <strain evidence="1 2">LactinV 01V1-a</strain>
    </source>
</reference>
<sequence>MFVCQKNNINVCRQFSTAELSHIMGKNRKILAVTDSGFAKAIMKKINEGE</sequence>
<name>E1NTS5_9LACO</name>
<evidence type="ECO:0000313" key="1">
    <source>
        <dbReference type="EMBL" id="EFO70491.1"/>
    </source>
</evidence>
<dbReference type="EMBL" id="AEHQ01000067">
    <property type="protein sequence ID" value="EFO70491.1"/>
    <property type="molecule type" value="Genomic_DNA"/>
</dbReference>
<evidence type="ECO:0000313" key="2">
    <source>
        <dbReference type="Proteomes" id="UP000003648"/>
    </source>
</evidence>
<dbReference type="AlphaFoldDB" id="E1NTS5"/>
<gene>
    <name evidence="1" type="ORF">HMPREF9211_0295</name>
</gene>